<feature type="domain" description="Surface antigen" evidence="1">
    <location>
        <begin position="59"/>
        <end position="118"/>
    </location>
</feature>
<name>A0A918DVS5_9GAMM</name>
<accession>A0A918DVS5</accession>
<gene>
    <name evidence="2" type="ORF">GCM10011348_34640</name>
</gene>
<organism evidence="2 3">
    <name type="scientific">Marinobacterium nitratireducens</name>
    <dbReference type="NCBI Taxonomy" id="518897"/>
    <lineage>
        <taxon>Bacteria</taxon>
        <taxon>Pseudomonadati</taxon>
        <taxon>Pseudomonadota</taxon>
        <taxon>Gammaproteobacteria</taxon>
        <taxon>Oceanospirillales</taxon>
        <taxon>Oceanospirillaceae</taxon>
        <taxon>Marinobacterium</taxon>
    </lineage>
</organism>
<dbReference type="InterPro" id="IPR032635">
    <property type="entry name" value="Anti_2"/>
</dbReference>
<keyword evidence="3" id="KW-1185">Reference proteome</keyword>
<evidence type="ECO:0000313" key="3">
    <source>
        <dbReference type="Proteomes" id="UP000599578"/>
    </source>
</evidence>
<dbReference type="Proteomes" id="UP000599578">
    <property type="component" value="Unassembled WGS sequence"/>
</dbReference>
<protein>
    <recommendedName>
        <fullName evidence="1">Surface antigen domain-containing protein</fullName>
    </recommendedName>
</protein>
<dbReference type="Pfam" id="PF16998">
    <property type="entry name" value="17kDa_Anti_2"/>
    <property type="match status" value="1"/>
</dbReference>
<reference evidence="2 3" key="1">
    <citation type="journal article" date="2014" name="Int. J. Syst. Evol. Microbiol.">
        <title>Complete genome sequence of Corynebacterium casei LMG S-19264T (=DSM 44701T), isolated from a smear-ripened cheese.</title>
        <authorList>
            <consortium name="US DOE Joint Genome Institute (JGI-PGF)"/>
            <person name="Walter F."/>
            <person name="Albersmeier A."/>
            <person name="Kalinowski J."/>
            <person name="Ruckert C."/>
        </authorList>
    </citation>
    <scope>NUCLEOTIDE SEQUENCE [LARGE SCALE GENOMIC DNA]</scope>
    <source>
        <strain evidence="2 3">CGMCC 1.7286</strain>
    </source>
</reference>
<comment type="caution">
    <text evidence="2">The sequence shown here is derived from an EMBL/GenBank/DDBJ whole genome shotgun (WGS) entry which is preliminary data.</text>
</comment>
<evidence type="ECO:0000259" key="1">
    <source>
        <dbReference type="Pfam" id="PF16998"/>
    </source>
</evidence>
<dbReference type="AlphaFoldDB" id="A0A918DVS5"/>
<sequence>MSSVFNWGGTWLLVASLSGCASSGAGLGGAPPLYQRMSDGDVELADATVQFALDSTPSRQQSRWHNPLSGNEGMVTPLRSFKTEGGIFCRHYSELIRVDSEQERYEDTACRAEDGVWYPL</sequence>
<dbReference type="RefSeq" id="WP_188861867.1">
    <property type="nucleotide sequence ID" value="NZ_BMLT01000009.1"/>
</dbReference>
<dbReference type="EMBL" id="BMLT01000009">
    <property type="protein sequence ID" value="GGO85636.1"/>
    <property type="molecule type" value="Genomic_DNA"/>
</dbReference>
<proteinExistence type="predicted"/>
<evidence type="ECO:0000313" key="2">
    <source>
        <dbReference type="EMBL" id="GGO85636.1"/>
    </source>
</evidence>